<accession>A0AAE1D0Y0</accession>
<proteinExistence type="predicted"/>
<dbReference type="AlphaFoldDB" id="A0AAE1D0Y0"/>
<comment type="caution">
    <text evidence="1">The sequence shown here is derived from an EMBL/GenBank/DDBJ whole genome shotgun (WGS) entry which is preliminary data.</text>
</comment>
<dbReference type="EMBL" id="JAWDGP010005893">
    <property type="protein sequence ID" value="KAK3750251.1"/>
    <property type="molecule type" value="Genomic_DNA"/>
</dbReference>
<sequence length="83" mass="9733">MEIYRVYKEWCGERSLVATSRQVFVNEFAEGNCAIFRPRKDQSDMCIWYKEGNVDEVTYALHIMRKDMARAAKDDDKNDDDGS</sequence>
<reference evidence="1" key="1">
    <citation type="journal article" date="2023" name="G3 (Bethesda)">
        <title>A reference genome for the long-term kleptoplast-retaining sea slug Elysia crispata morphotype clarki.</title>
        <authorList>
            <person name="Eastman K.E."/>
            <person name="Pendleton A.L."/>
            <person name="Shaikh M.A."/>
            <person name="Suttiyut T."/>
            <person name="Ogas R."/>
            <person name="Tomko P."/>
            <person name="Gavelis G."/>
            <person name="Widhalm J.R."/>
            <person name="Wisecaver J.H."/>
        </authorList>
    </citation>
    <scope>NUCLEOTIDE SEQUENCE</scope>
    <source>
        <strain evidence="1">ECLA1</strain>
    </source>
</reference>
<name>A0AAE1D0Y0_9GAST</name>
<keyword evidence="2" id="KW-1185">Reference proteome</keyword>
<protein>
    <submittedName>
        <fullName evidence="1">Uncharacterized protein</fullName>
    </submittedName>
</protein>
<organism evidence="1 2">
    <name type="scientific">Elysia crispata</name>
    <name type="common">lettuce slug</name>
    <dbReference type="NCBI Taxonomy" id="231223"/>
    <lineage>
        <taxon>Eukaryota</taxon>
        <taxon>Metazoa</taxon>
        <taxon>Spiralia</taxon>
        <taxon>Lophotrochozoa</taxon>
        <taxon>Mollusca</taxon>
        <taxon>Gastropoda</taxon>
        <taxon>Heterobranchia</taxon>
        <taxon>Euthyneura</taxon>
        <taxon>Panpulmonata</taxon>
        <taxon>Sacoglossa</taxon>
        <taxon>Placobranchoidea</taxon>
        <taxon>Plakobranchidae</taxon>
        <taxon>Elysia</taxon>
    </lineage>
</organism>
<gene>
    <name evidence="1" type="ORF">RRG08_041280</name>
</gene>
<evidence type="ECO:0000313" key="2">
    <source>
        <dbReference type="Proteomes" id="UP001283361"/>
    </source>
</evidence>
<evidence type="ECO:0000313" key="1">
    <source>
        <dbReference type="EMBL" id="KAK3750251.1"/>
    </source>
</evidence>
<dbReference type="Proteomes" id="UP001283361">
    <property type="component" value="Unassembled WGS sequence"/>
</dbReference>